<organism evidence="1 2">
    <name type="scientific">Pontiella desulfatans</name>
    <dbReference type="NCBI Taxonomy" id="2750659"/>
    <lineage>
        <taxon>Bacteria</taxon>
        <taxon>Pseudomonadati</taxon>
        <taxon>Kiritimatiellota</taxon>
        <taxon>Kiritimatiellia</taxon>
        <taxon>Kiritimatiellales</taxon>
        <taxon>Pontiellaceae</taxon>
        <taxon>Pontiella</taxon>
    </lineage>
</organism>
<dbReference type="AlphaFoldDB" id="A0A6C2U5U6"/>
<reference evidence="1 2" key="1">
    <citation type="submission" date="2019-04" db="EMBL/GenBank/DDBJ databases">
        <authorList>
            <person name="Van Vliet M D."/>
        </authorList>
    </citation>
    <scope>NUCLEOTIDE SEQUENCE [LARGE SCALE GENOMIC DNA]</scope>
    <source>
        <strain evidence="1 2">F1</strain>
    </source>
</reference>
<name>A0A6C2U5U6_PONDE</name>
<gene>
    <name evidence="1" type="ORF">PDESU_03867</name>
</gene>
<evidence type="ECO:0000313" key="2">
    <source>
        <dbReference type="Proteomes" id="UP000366872"/>
    </source>
</evidence>
<protein>
    <submittedName>
        <fullName evidence="1">Uncharacterized protein</fullName>
    </submittedName>
</protein>
<dbReference type="Proteomes" id="UP000366872">
    <property type="component" value="Unassembled WGS sequence"/>
</dbReference>
<sequence length="74" mass="8695">MGKKPETYIYDPEQKKVVRDVSDFIQVVSVSKTERTEPFPWSEDKKEIVDKLTIKIKDFQPVNSHVPVKRGEIY</sequence>
<keyword evidence="2" id="KW-1185">Reference proteome</keyword>
<evidence type="ECO:0000313" key="1">
    <source>
        <dbReference type="EMBL" id="VGO15285.1"/>
    </source>
</evidence>
<dbReference type="EMBL" id="CAAHFG010000002">
    <property type="protein sequence ID" value="VGO15285.1"/>
    <property type="molecule type" value="Genomic_DNA"/>
</dbReference>
<proteinExistence type="predicted"/>
<accession>A0A6C2U5U6</accession>